<evidence type="ECO:0000313" key="1">
    <source>
        <dbReference type="EMBL" id="ORW09921.1"/>
    </source>
</evidence>
<comment type="caution">
    <text evidence="1">The sequence shown here is derived from an EMBL/GenBank/DDBJ whole genome shotgun (WGS) entry which is preliminary data.</text>
</comment>
<dbReference type="Proteomes" id="UP000193866">
    <property type="component" value="Unassembled WGS sequence"/>
</dbReference>
<sequence>MAGNPEAFGLQRFVDAQAGVYDTVLAELRAGRKRSHWIWFVFPQLAGLGVSATAQHYGIADLAEARAYLAHELLGPRLHECAQLINAVRGRAIEEILGRPDDLKLRSSMTLFTRACAEAGHTGDCRCDEFRAVLDRYYGGQEDPLTVDRLARLAGD</sequence>
<protein>
    <submittedName>
        <fullName evidence="1">Calpastatin</fullName>
    </submittedName>
</protein>
<dbReference type="STRING" id="1108812.AWC16_15495"/>
<dbReference type="EMBL" id="LQPG01000026">
    <property type="protein sequence ID" value="ORW09921.1"/>
    <property type="molecule type" value="Genomic_DNA"/>
</dbReference>
<name>A0A1X1YFU6_9MYCO</name>
<reference evidence="1 2" key="1">
    <citation type="submission" date="2016-01" db="EMBL/GenBank/DDBJ databases">
        <title>The new phylogeny of the genus Mycobacterium.</title>
        <authorList>
            <person name="Tarcisio F."/>
            <person name="Conor M."/>
            <person name="Antonella G."/>
            <person name="Elisabetta G."/>
            <person name="Giulia F.S."/>
            <person name="Sara T."/>
            <person name="Anna F."/>
            <person name="Clotilde B."/>
            <person name="Roberto B."/>
            <person name="Veronica D.S."/>
            <person name="Fabio R."/>
            <person name="Monica P."/>
            <person name="Olivier J."/>
            <person name="Enrico T."/>
            <person name="Nicola S."/>
        </authorList>
    </citation>
    <scope>NUCLEOTIDE SEQUENCE [LARGE SCALE GENOMIC DNA]</scope>
    <source>
        <strain evidence="1 2">DSM 45394</strain>
    </source>
</reference>
<organism evidence="1 2">
    <name type="scientific">Mycolicibacter longobardus</name>
    <dbReference type="NCBI Taxonomy" id="1108812"/>
    <lineage>
        <taxon>Bacteria</taxon>
        <taxon>Bacillati</taxon>
        <taxon>Actinomycetota</taxon>
        <taxon>Actinomycetes</taxon>
        <taxon>Mycobacteriales</taxon>
        <taxon>Mycobacteriaceae</taxon>
        <taxon>Mycolicibacter</taxon>
    </lineage>
</organism>
<dbReference type="SUPFAM" id="SSF140736">
    <property type="entry name" value="Rv1873-like"/>
    <property type="match status" value="1"/>
</dbReference>
<dbReference type="Pfam" id="PF08837">
    <property type="entry name" value="DUF1810"/>
    <property type="match status" value="1"/>
</dbReference>
<dbReference type="OrthoDB" id="9801870at2"/>
<accession>A0A1X1YFU6</accession>
<keyword evidence="2" id="KW-1185">Reference proteome</keyword>
<dbReference type="RefSeq" id="WP_085265413.1">
    <property type="nucleotide sequence ID" value="NZ_JACKVG010000012.1"/>
</dbReference>
<dbReference type="PIRSF" id="PIRSF008546">
    <property type="entry name" value="UCP008546"/>
    <property type="match status" value="1"/>
</dbReference>
<dbReference type="InterPro" id="IPR014937">
    <property type="entry name" value="DUF1810"/>
</dbReference>
<dbReference type="Gene3D" id="1.25.40.380">
    <property type="entry name" value="Protein of unknown function DUF1810"/>
    <property type="match status" value="1"/>
</dbReference>
<gene>
    <name evidence="1" type="ORF">AWC16_15495</name>
</gene>
<dbReference type="InterPro" id="IPR036287">
    <property type="entry name" value="Rv1873-like_sf"/>
</dbReference>
<dbReference type="AlphaFoldDB" id="A0A1X1YFU6"/>
<evidence type="ECO:0000313" key="2">
    <source>
        <dbReference type="Proteomes" id="UP000193866"/>
    </source>
</evidence>
<proteinExistence type="predicted"/>